<accession>X0TNB5</accession>
<gene>
    <name evidence="1" type="ORF">S01H1_21466</name>
</gene>
<sequence length="61" mass="6569">MKAKIRKLSTVMLIALLLTISIPTIFAVPQPSHKFWGDVTIDGAPADDGILVEAKIAGTMY</sequence>
<dbReference type="AlphaFoldDB" id="X0TNB5"/>
<dbReference type="EMBL" id="BARS01011905">
    <property type="protein sequence ID" value="GAF95033.1"/>
    <property type="molecule type" value="Genomic_DNA"/>
</dbReference>
<comment type="caution">
    <text evidence="1">The sequence shown here is derived from an EMBL/GenBank/DDBJ whole genome shotgun (WGS) entry which is preliminary data.</text>
</comment>
<evidence type="ECO:0000313" key="1">
    <source>
        <dbReference type="EMBL" id="GAF95033.1"/>
    </source>
</evidence>
<reference evidence="1" key="1">
    <citation type="journal article" date="2014" name="Front. Microbiol.">
        <title>High frequency of phylogenetically diverse reductive dehalogenase-homologous genes in deep subseafloor sedimentary metagenomes.</title>
        <authorList>
            <person name="Kawai M."/>
            <person name="Futagami T."/>
            <person name="Toyoda A."/>
            <person name="Takaki Y."/>
            <person name="Nishi S."/>
            <person name="Hori S."/>
            <person name="Arai W."/>
            <person name="Tsubouchi T."/>
            <person name="Morono Y."/>
            <person name="Uchiyama I."/>
            <person name="Ito T."/>
            <person name="Fujiyama A."/>
            <person name="Inagaki F."/>
            <person name="Takami H."/>
        </authorList>
    </citation>
    <scope>NUCLEOTIDE SEQUENCE</scope>
    <source>
        <strain evidence="1">Expedition CK06-06</strain>
    </source>
</reference>
<organism evidence="1">
    <name type="scientific">marine sediment metagenome</name>
    <dbReference type="NCBI Taxonomy" id="412755"/>
    <lineage>
        <taxon>unclassified sequences</taxon>
        <taxon>metagenomes</taxon>
        <taxon>ecological metagenomes</taxon>
    </lineage>
</organism>
<protein>
    <submittedName>
        <fullName evidence="1">Uncharacterized protein</fullName>
    </submittedName>
</protein>
<name>X0TNB5_9ZZZZ</name>
<proteinExistence type="predicted"/>
<feature type="non-terminal residue" evidence="1">
    <location>
        <position position="61"/>
    </location>
</feature>